<organism evidence="2 3">
    <name type="scientific">Azomonas agilis</name>
    <dbReference type="NCBI Taxonomy" id="116849"/>
    <lineage>
        <taxon>Bacteria</taxon>
        <taxon>Pseudomonadati</taxon>
        <taxon>Pseudomonadota</taxon>
        <taxon>Gammaproteobacteria</taxon>
        <taxon>Pseudomonadales</taxon>
        <taxon>Pseudomonadaceae</taxon>
        <taxon>Azomonas</taxon>
    </lineage>
</organism>
<gene>
    <name evidence="2" type="ORF">LX59_01595</name>
</gene>
<evidence type="ECO:0000313" key="3">
    <source>
        <dbReference type="Proteomes" id="UP000319627"/>
    </source>
</evidence>
<dbReference type="AlphaFoldDB" id="A0A562IKB2"/>
<sequence length="174" mass="19532">MIHLRSSLVLVVLLLCGCDQSDPLADLQQYMQEVRAKPKGKIEPLPTFSAYESFSYTASSLRSPFQTVAEEEVTPRKTVNRSIVPDDKRPKSFLEGFNIDDFVMVGTLSNQQTQYALLRGAGGVHPVQKGDYIGRNYGRVVDIQNDRLEVIEIVPDGEGAWAERPQVLLLRQRP</sequence>
<dbReference type="RefSeq" id="WP_425457482.1">
    <property type="nucleotide sequence ID" value="NZ_VLKG01000005.1"/>
</dbReference>
<feature type="chain" id="PRO_5022122248" evidence="1">
    <location>
        <begin position="22"/>
        <end position="174"/>
    </location>
</feature>
<dbReference type="Pfam" id="PF04351">
    <property type="entry name" value="PilP"/>
    <property type="match status" value="1"/>
</dbReference>
<feature type="signal peptide" evidence="1">
    <location>
        <begin position="1"/>
        <end position="21"/>
    </location>
</feature>
<accession>A0A562IKB2</accession>
<evidence type="ECO:0000313" key="2">
    <source>
        <dbReference type="EMBL" id="TWH71312.1"/>
    </source>
</evidence>
<dbReference type="InterPro" id="IPR007446">
    <property type="entry name" value="PilP"/>
</dbReference>
<dbReference type="PIRSF" id="PIRSF016481">
    <property type="entry name" value="Pilus_assembly_PilP"/>
    <property type="match status" value="1"/>
</dbReference>
<dbReference type="Gene3D" id="2.30.30.830">
    <property type="match status" value="1"/>
</dbReference>
<dbReference type="EMBL" id="VLKG01000005">
    <property type="protein sequence ID" value="TWH71312.1"/>
    <property type="molecule type" value="Genomic_DNA"/>
</dbReference>
<name>A0A562IKB2_9GAMM</name>
<reference evidence="2 3" key="1">
    <citation type="submission" date="2019-07" db="EMBL/GenBank/DDBJ databases">
        <title>Genomic Encyclopedia of Type Strains, Phase I: the one thousand microbial genomes (KMG-I) project.</title>
        <authorList>
            <person name="Kyrpides N."/>
        </authorList>
    </citation>
    <scope>NUCLEOTIDE SEQUENCE [LARGE SCALE GENOMIC DNA]</scope>
    <source>
        <strain evidence="2 3">DSM 375</strain>
    </source>
</reference>
<evidence type="ECO:0000256" key="1">
    <source>
        <dbReference type="SAM" id="SignalP"/>
    </source>
</evidence>
<dbReference type="PROSITE" id="PS51257">
    <property type="entry name" value="PROKAR_LIPOPROTEIN"/>
    <property type="match status" value="1"/>
</dbReference>
<proteinExistence type="predicted"/>
<dbReference type="Proteomes" id="UP000319627">
    <property type="component" value="Unassembled WGS sequence"/>
</dbReference>
<comment type="caution">
    <text evidence="2">The sequence shown here is derived from an EMBL/GenBank/DDBJ whole genome shotgun (WGS) entry which is preliminary data.</text>
</comment>
<keyword evidence="3" id="KW-1185">Reference proteome</keyword>
<protein>
    <submittedName>
        <fullName evidence="2">Type IV pilus assembly protein PilP</fullName>
    </submittedName>
</protein>
<keyword evidence="1" id="KW-0732">Signal</keyword>